<reference evidence="3" key="1">
    <citation type="submission" date="2020-11" db="EMBL/GenBank/DDBJ databases">
        <authorList>
            <consortium name="DOE Joint Genome Institute"/>
            <person name="Ahrendt S."/>
            <person name="Riley R."/>
            <person name="Andreopoulos W."/>
            <person name="Labutti K."/>
            <person name="Pangilinan J."/>
            <person name="Ruiz-Duenas F.J."/>
            <person name="Barrasa J.M."/>
            <person name="Sanchez-Garcia M."/>
            <person name="Camarero S."/>
            <person name="Miyauchi S."/>
            <person name="Serrano A."/>
            <person name="Linde D."/>
            <person name="Babiker R."/>
            <person name="Drula E."/>
            <person name="Ayuso-Fernandez I."/>
            <person name="Pacheco R."/>
            <person name="Padilla G."/>
            <person name="Ferreira P."/>
            <person name="Barriuso J."/>
            <person name="Kellner H."/>
            <person name="Castanera R."/>
            <person name="Alfaro M."/>
            <person name="Ramirez L."/>
            <person name="Pisabarro A.G."/>
            <person name="Kuo A."/>
            <person name="Tritt A."/>
            <person name="Lipzen A."/>
            <person name="He G."/>
            <person name="Yan M."/>
            <person name="Ng V."/>
            <person name="Cullen D."/>
            <person name="Martin F."/>
            <person name="Rosso M.-N."/>
            <person name="Henrissat B."/>
            <person name="Hibbett D."/>
            <person name="Martinez A.T."/>
            <person name="Grigoriev I.V."/>
        </authorList>
    </citation>
    <scope>NUCLEOTIDE SEQUENCE</scope>
    <source>
        <strain evidence="3">MF-IS2</strain>
    </source>
</reference>
<evidence type="ECO:0000256" key="2">
    <source>
        <dbReference type="SAM" id="SignalP"/>
    </source>
</evidence>
<comment type="caution">
    <text evidence="3">The sequence shown here is derived from an EMBL/GenBank/DDBJ whole genome shotgun (WGS) entry which is preliminary data.</text>
</comment>
<feature type="signal peptide" evidence="2">
    <location>
        <begin position="1"/>
        <end position="21"/>
    </location>
</feature>
<name>A0A9P5X530_9AGAR</name>
<protein>
    <recommendedName>
        <fullName evidence="5">Secreted protein</fullName>
    </recommendedName>
</protein>
<feature type="region of interest" description="Disordered" evidence="1">
    <location>
        <begin position="116"/>
        <end position="138"/>
    </location>
</feature>
<dbReference type="EMBL" id="MU151333">
    <property type="protein sequence ID" value="KAF9444993.1"/>
    <property type="molecule type" value="Genomic_DNA"/>
</dbReference>
<keyword evidence="2" id="KW-0732">Signal</keyword>
<accession>A0A9P5X530</accession>
<keyword evidence="4" id="KW-1185">Reference proteome</keyword>
<evidence type="ECO:0000313" key="4">
    <source>
        <dbReference type="Proteomes" id="UP000807342"/>
    </source>
</evidence>
<evidence type="ECO:0000256" key="1">
    <source>
        <dbReference type="SAM" id="MobiDB-lite"/>
    </source>
</evidence>
<dbReference type="AlphaFoldDB" id="A0A9P5X530"/>
<feature type="chain" id="PRO_5040440003" description="Secreted protein" evidence="2">
    <location>
        <begin position="22"/>
        <end position="138"/>
    </location>
</feature>
<proteinExistence type="predicted"/>
<feature type="compositionally biased region" description="Polar residues" evidence="1">
    <location>
        <begin position="128"/>
        <end position="138"/>
    </location>
</feature>
<evidence type="ECO:0008006" key="5">
    <source>
        <dbReference type="Google" id="ProtNLM"/>
    </source>
</evidence>
<sequence length="138" mass="15519">MFVWIRRMAHGFGLFLGRCMSHDLVCHSPETFLRYAYFASQGTACIVQVLQVSYLKGHPDITSLSIYHSHLIPRHNLPRYHLIYMLINRADACGVVNSPHTVVRWGCCGTLEPSTTKPTTHGPLSLEQPPTKNTTTTP</sequence>
<evidence type="ECO:0000313" key="3">
    <source>
        <dbReference type="EMBL" id="KAF9444993.1"/>
    </source>
</evidence>
<gene>
    <name evidence="3" type="ORF">P691DRAFT_298299</name>
</gene>
<dbReference type="Proteomes" id="UP000807342">
    <property type="component" value="Unassembled WGS sequence"/>
</dbReference>
<organism evidence="3 4">
    <name type="scientific">Macrolepiota fuliginosa MF-IS2</name>
    <dbReference type="NCBI Taxonomy" id="1400762"/>
    <lineage>
        <taxon>Eukaryota</taxon>
        <taxon>Fungi</taxon>
        <taxon>Dikarya</taxon>
        <taxon>Basidiomycota</taxon>
        <taxon>Agaricomycotina</taxon>
        <taxon>Agaricomycetes</taxon>
        <taxon>Agaricomycetidae</taxon>
        <taxon>Agaricales</taxon>
        <taxon>Agaricineae</taxon>
        <taxon>Agaricaceae</taxon>
        <taxon>Macrolepiota</taxon>
    </lineage>
</organism>